<feature type="transmembrane region" description="Helical" evidence="1">
    <location>
        <begin position="161"/>
        <end position="180"/>
    </location>
</feature>
<dbReference type="Pfam" id="PF05656">
    <property type="entry name" value="DUF805"/>
    <property type="match status" value="1"/>
</dbReference>
<reference evidence="2" key="2">
    <citation type="journal article" date="2022" name="Sci. Total Environ.">
        <title>Prevalence, transmission, and molecular epidemiology of tet(X)-positive bacteria among humans, animals, and environmental niches in China: An epidemiological, and genomic-based study.</title>
        <authorList>
            <person name="Dong N."/>
            <person name="Zeng Y."/>
            <person name="Cai C."/>
            <person name="Sun C."/>
            <person name="Lu J."/>
            <person name="Liu C."/>
            <person name="Zhou H."/>
            <person name="Sun Q."/>
            <person name="Shu L."/>
            <person name="Wang H."/>
            <person name="Wang Y."/>
            <person name="Wang S."/>
            <person name="Wu C."/>
            <person name="Chan E.W."/>
            <person name="Chen G."/>
            <person name="Shen Z."/>
            <person name="Chen S."/>
            <person name="Zhang R."/>
        </authorList>
    </citation>
    <scope>NUCLEOTIDE SEQUENCE</scope>
    <source>
        <strain evidence="2">DF49-4</strain>
    </source>
</reference>
<reference evidence="2" key="1">
    <citation type="submission" date="2020-06" db="EMBL/GenBank/DDBJ databases">
        <authorList>
            <person name="Dong N."/>
        </authorList>
    </citation>
    <scope>NUCLEOTIDE SEQUENCE</scope>
    <source>
        <strain evidence="2">DF49-4</strain>
    </source>
</reference>
<evidence type="ECO:0000313" key="3">
    <source>
        <dbReference type="Proteomes" id="UP001174419"/>
    </source>
</evidence>
<feature type="transmembrane region" description="Helical" evidence="1">
    <location>
        <begin position="131"/>
        <end position="149"/>
    </location>
</feature>
<gene>
    <name evidence="2" type="ORF">HX110_08940</name>
</gene>
<name>A0AB35M3E3_9GAMM</name>
<dbReference type="InterPro" id="IPR008523">
    <property type="entry name" value="DUF805"/>
</dbReference>
<dbReference type="Proteomes" id="UP001174419">
    <property type="component" value="Unassembled WGS sequence"/>
</dbReference>
<keyword evidence="1" id="KW-1133">Transmembrane helix</keyword>
<keyword evidence="1" id="KW-0472">Membrane</keyword>
<dbReference type="RefSeq" id="WP_179996232.1">
    <property type="nucleotide sequence ID" value="NZ_CP062185.1"/>
</dbReference>
<dbReference type="AlphaFoldDB" id="A0AB35M3E3"/>
<dbReference type="EMBL" id="JACANG010000015">
    <property type="protein sequence ID" value="MDM1719262.1"/>
    <property type="molecule type" value="Genomic_DNA"/>
</dbReference>
<feature type="transmembrane region" description="Helical" evidence="1">
    <location>
        <begin position="106"/>
        <end position="125"/>
    </location>
</feature>
<comment type="caution">
    <text evidence="2">The sequence shown here is derived from an EMBL/GenBank/DDBJ whole genome shotgun (WGS) entry which is preliminary data.</text>
</comment>
<keyword evidence="1" id="KW-0812">Transmembrane</keyword>
<evidence type="ECO:0000313" key="2">
    <source>
        <dbReference type="EMBL" id="MDM1719262.1"/>
    </source>
</evidence>
<dbReference type="PANTHER" id="PTHR34980">
    <property type="entry name" value="INNER MEMBRANE PROTEIN-RELATED-RELATED"/>
    <property type="match status" value="1"/>
</dbReference>
<organism evidence="2 3">
    <name type="scientific">Acinetobacter towneri</name>
    <dbReference type="NCBI Taxonomy" id="202956"/>
    <lineage>
        <taxon>Bacteria</taxon>
        <taxon>Pseudomonadati</taxon>
        <taxon>Pseudomonadota</taxon>
        <taxon>Gammaproteobacteria</taxon>
        <taxon>Moraxellales</taxon>
        <taxon>Moraxellaceae</taxon>
        <taxon>Acinetobacter</taxon>
    </lineage>
</organism>
<evidence type="ECO:0000256" key="1">
    <source>
        <dbReference type="SAM" id="Phobius"/>
    </source>
</evidence>
<proteinExistence type="predicted"/>
<sequence>MKGKILDFSIQTNSGLIAGEDEKRYTFFGSEWKENTPPQRGVYVDFDLNQVGQAIGVYKALAQQAVPVSFNVEDTEESQYQFFDWFIKCIKNYVNFSGRARRKEYWFFRLTIFLLTLAIVFVESALGTDGIFLGLFLLATFLPDLAVTVRRLHDVGRSGWWLSIVFVPIIGAILILIWFVTEGQKNENLYGSSPK</sequence>
<protein>
    <submittedName>
        <fullName evidence="2">DUF805 domain-containing protein</fullName>
    </submittedName>
</protein>
<dbReference type="PANTHER" id="PTHR34980:SF2">
    <property type="entry name" value="INNER MEMBRANE PROTEIN YHAH-RELATED"/>
    <property type="match status" value="1"/>
</dbReference>
<accession>A0AB35M3E3</accession>
<dbReference type="GO" id="GO:0005886">
    <property type="term" value="C:plasma membrane"/>
    <property type="evidence" value="ECO:0007669"/>
    <property type="project" value="TreeGrafter"/>
</dbReference>